<proteinExistence type="predicted"/>
<keyword evidence="3" id="KW-0472">Membrane</keyword>
<feature type="domain" description="N-acetyltransferase" evidence="4">
    <location>
        <begin position="167"/>
        <end position="299"/>
    </location>
</feature>
<keyword evidence="1 5" id="KW-0808">Transferase</keyword>
<dbReference type="CDD" id="cd04301">
    <property type="entry name" value="NAT_SF"/>
    <property type="match status" value="2"/>
</dbReference>
<dbReference type="KEGG" id="anr:Ana3638_03640"/>
<dbReference type="InterPro" id="IPR050680">
    <property type="entry name" value="YpeA/RimI_acetyltransf"/>
</dbReference>
<keyword evidence="2" id="KW-0012">Acyltransferase</keyword>
<dbReference type="PANTHER" id="PTHR43420:SF12">
    <property type="entry name" value="N-ACETYLTRANSFERASE DOMAIN-CONTAINING PROTEIN"/>
    <property type="match status" value="1"/>
</dbReference>
<keyword evidence="6" id="KW-1185">Reference proteome</keyword>
<dbReference type="Gene3D" id="3.40.630.30">
    <property type="match status" value="2"/>
</dbReference>
<dbReference type="AlphaFoldDB" id="A0A6P1TK17"/>
<accession>A0A6P1TK17</accession>
<evidence type="ECO:0000313" key="5">
    <source>
        <dbReference type="EMBL" id="QHQ59985.1"/>
    </source>
</evidence>
<dbReference type="InterPro" id="IPR016181">
    <property type="entry name" value="Acyl_CoA_acyltransferase"/>
</dbReference>
<organism evidence="5 6">
    <name type="scientific">Anaerocolumna sedimenticola</name>
    <dbReference type="NCBI Taxonomy" id="2696063"/>
    <lineage>
        <taxon>Bacteria</taxon>
        <taxon>Bacillati</taxon>
        <taxon>Bacillota</taxon>
        <taxon>Clostridia</taxon>
        <taxon>Lachnospirales</taxon>
        <taxon>Lachnospiraceae</taxon>
        <taxon>Anaerocolumna</taxon>
    </lineage>
</organism>
<dbReference type="InterPro" id="IPR000182">
    <property type="entry name" value="GNAT_dom"/>
</dbReference>
<gene>
    <name evidence="5" type="ORF">Ana3638_03640</name>
</gene>
<dbReference type="EMBL" id="CP048000">
    <property type="protein sequence ID" value="QHQ59985.1"/>
    <property type="molecule type" value="Genomic_DNA"/>
</dbReference>
<evidence type="ECO:0000256" key="2">
    <source>
        <dbReference type="ARBA" id="ARBA00023315"/>
    </source>
</evidence>
<reference evidence="5 6" key="1">
    <citation type="submission" date="2020-01" db="EMBL/GenBank/DDBJ databases">
        <title>Genome analysis of Anaerocolumna sp. CBA3638.</title>
        <authorList>
            <person name="Kim J."/>
            <person name="Roh S.W."/>
        </authorList>
    </citation>
    <scope>NUCLEOTIDE SEQUENCE [LARGE SCALE GENOMIC DNA]</scope>
    <source>
        <strain evidence="5 6">CBA3638</strain>
    </source>
</reference>
<keyword evidence="3" id="KW-1133">Transmembrane helix</keyword>
<feature type="transmembrane region" description="Helical" evidence="3">
    <location>
        <begin position="63"/>
        <end position="82"/>
    </location>
</feature>
<feature type="domain" description="N-acetyltransferase" evidence="4">
    <location>
        <begin position="11"/>
        <end position="163"/>
    </location>
</feature>
<dbReference type="PANTHER" id="PTHR43420">
    <property type="entry name" value="ACETYLTRANSFERASE"/>
    <property type="match status" value="1"/>
</dbReference>
<protein>
    <submittedName>
        <fullName evidence="5">GNAT family N-acetyltransferase</fullName>
    </submittedName>
</protein>
<keyword evidence="3" id="KW-0812">Transmembrane</keyword>
<name>A0A6P1TK17_9FIRM</name>
<evidence type="ECO:0000256" key="1">
    <source>
        <dbReference type="ARBA" id="ARBA00022679"/>
    </source>
</evidence>
<evidence type="ECO:0000256" key="3">
    <source>
        <dbReference type="SAM" id="Phobius"/>
    </source>
</evidence>
<sequence>MNQIEQDQFIILKEFLTPKDCEDIKKLQEVCFTYDPVNLKLELDYKLSVPKHAEKGIKKITEFLYYANGVLVSYLGICMFGGNVPELNGMTHPEWRRRGLFTKLFSLALSELKRDNPEKLLLLTDENSESGKAFIQHISGIYGFSEYRMKYYAHNISELPPCGHPAIQLKTVEKSDIKEISRQNAIYFGTTEESEILAMDESMLTDGMYLVRLKDSSIGKIYVEYGENSAFIYGFGILPEFRRNGYGKAAFRAVMDIIKSKGIDDIQLDVESKNRNALNLYKSFGFQEMSVMNYFEYML</sequence>
<dbReference type="Proteomes" id="UP000464314">
    <property type="component" value="Chromosome"/>
</dbReference>
<dbReference type="RefSeq" id="WP_161836821.1">
    <property type="nucleotide sequence ID" value="NZ_CP048000.1"/>
</dbReference>
<dbReference type="GO" id="GO:0016747">
    <property type="term" value="F:acyltransferase activity, transferring groups other than amino-acyl groups"/>
    <property type="evidence" value="ECO:0007669"/>
    <property type="project" value="InterPro"/>
</dbReference>
<evidence type="ECO:0000313" key="6">
    <source>
        <dbReference type="Proteomes" id="UP000464314"/>
    </source>
</evidence>
<evidence type="ECO:0000259" key="4">
    <source>
        <dbReference type="PROSITE" id="PS51186"/>
    </source>
</evidence>
<dbReference type="PROSITE" id="PS51186">
    <property type="entry name" value="GNAT"/>
    <property type="match status" value="2"/>
</dbReference>
<dbReference type="Pfam" id="PF00583">
    <property type="entry name" value="Acetyltransf_1"/>
    <property type="match status" value="1"/>
</dbReference>
<dbReference type="SUPFAM" id="SSF55729">
    <property type="entry name" value="Acyl-CoA N-acyltransferases (Nat)"/>
    <property type="match status" value="2"/>
</dbReference>